<accession>A0ABT1A2U0</accession>
<dbReference type="EMBL" id="JAGSOV010000040">
    <property type="protein sequence ID" value="MCO1657297.1"/>
    <property type="molecule type" value="Genomic_DNA"/>
</dbReference>
<evidence type="ECO:0000313" key="3">
    <source>
        <dbReference type="EMBL" id="MCO1657297.1"/>
    </source>
</evidence>
<proteinExistence type="predicted"/>
<evidence type="ECO:0000256" key="1">
    <source>
        <dbReference type="SAM" id="MobiDB-lite"/>
    </source>
</evidence>
<evidence type="ECO:0000259" key="2">
    <source>
        <dbReference type="Pfam" id="PF06094"/>
    </source>
</evidence>
<dbReference type="InterPro" id="IPR036568">
    <property type="entry name" value="GGCT-like_sf"/>
</dbReference>
<comment type="caution">
    <text evidence="3">The sequence shown here is derived from an EMBL/GenBank/DDBJ whole genome shotgun (WGS) entry which is preliminary data.</text>
</comment>
<reference evidence="3" key="1">
    <citation type="submission" date="2021-04" db="EMBL/GenBank/DDBJ databases">
        <title>Pseudonocardia sp. nov., isolated from sandy soil of mangrove forest.</title>
        <authorList>
            <person name="Zan Z."/>
            <person name="Huang R."/>
            <person name="Liu W."/>
        </authorList>
    </citation>
    <scope>NUCLEOTIDE SEQUENCE</scope>
    <source>
        <strain evidence="3">S2-4</strain>
    </source>
</reference>
<dbReference type="InterPro" id="IPR013024">
    <property type="entry name" value="GGCT-like"/>
</dbReference>
<dbReference type="Gene3D" id="3.10.490.10">
    <property type="entry name" value="Gamma-glutamyl cyclotransferase-like"/>
    <property type="match status" value="1"/>
</dbReference>
<protein>
    <submittedName>
        <fullName evidence="3">Gamma-glutamylcyclotransferase</fullName>
    </submittedName>
</protein>
<dbReference type="Pfam" id="PF06094">
    <property type="entry name" value="GGACT"/>
    <property type="match status" value="1"/>
</dbReference>
<feature type="region of interest" description="Disordered" evidence="1">
    <location>
        <begin position="1"/>
        <end position="32"/>
    </location>
</feature>
<organism evidence="3 4">
    <name type="scientific">Pseudonocardia humida</name>
    <dbReference type="NCBI Taxonomy" id="2800819"/>
    <lineage>
        <taxon>Bacteria</taxon>
        <taxon>Bacillati</taxon>
        <taxon>Actinomycetota</taxon>
        <taxon>Actinomycetes</taxon>
        <taxon>Pseudonocardiales</taxon>
        <taxon>Pseudonocardiaceae</taxon>
        <taxon>Pseudonocardia</taxon>
    </lineage>
</organism>
<keyword evidence="4" id="KW-1185">Reference proteome</keyword>
<dbReference type="InterPro" id="IPR009288">
    <property type="entry name" value="AIG2-like_dom"/>
</dbReference>
<gene>
    <name evidence="3" type="ORF">KDL28_19760</name>
</gene>
<dbReference type="Proteomes" id="UP001165283">
    <property type="component" value="Unassembled WGS sequence"/>
</dbReference>
<sequence>MVAPHVDGAPRRARLPGQVRDTGQGWPAWLPELPGSTPGTLVPLRDPQRLLPVLDEYEGPDYQRIRVTVPGTGTICWAYAWRSAAEGFAALPHGWPLR</sequence>
<feature type="domain" description="Gamma-glutamylcyclotransferase AIG2-like" evidence="2">
    <location>
        <begin position="11"/>
        <end position="86"/>
    </location>
</feature>
<evidence type="ECO:0000313" key="4">
    <source>
        <dbReference type="Proteomes" id="UP001165283"/>
    </source>
</evidence>
<dbReference type="CDD" id="cd06661">
    <property type="entry name" value="GGCT_like"/>
    <property type="match status" value="1"/>
</dbReference>
<name>A0ABT1A2U0_9PSEU</name>
<dbReference type="SUPFAM" id="SSF110857">
    <property type="entry name" value="Gamma-glutamyl cyclotransferase-like"/>
    <property type="match status" value="1"/>
</dbReference>